<dbReference type="Pfam" id="PF03004">
    <property type="entry name" value="Transposase_24"/>
    <property type="match status" value="1"/>
</dbReference>
<dbReference type="AlphaFoldDB" id="A0A6V7QIB4"/>
<sequence length="469" mass="52627">MKAKNKWKKKKMSRICMNNWYDIVCDIMASRIRSGSIRTRGGAQRAIPTPPTKEIGEHELPMELNVAQPREEHPSIDSHDGLNRSSAGMINYFEYIYILLHVPIKKNTWTNDGYKVGKKRKSEKVKPSLEIPKDLRRVVGDNAQQFITETSQIVKQHAPLNVEKWSKIPTYIIDKMIQLVNEKFNLPDELHTLGLELLINYWSDPKFKRVSEANKANRAKQTIIARVGTMSIARNIHKIREPIENLTPEQVQELEQKPEYMRLWEKSLGCFGLLGAVRVGGGPRFLFWSQIVPRARGDTLHTRLGSSHECHSGGGRCPFALVSWMPSQLSGTGVFTVPGTGMFTVPVRLGRGWTDVLRAVPTEDYLFYSIKGANAVRSSLYINLDLLRHTSIHDLLSTLHIAAINGRVEYEGEGRVSEDAENARGEKLVDMVGGVLESIVEDEDEVPGNVGGSGGDTASCHYDSIGLHH</sequence>
<evidence type="ECO:0000256" key="1">
    <source>
        <dbReference type="SAM" id="MobiDB-lite"/>
    </source>
</evidence>
<feature type="region of interest" description="Disordered" evidence="1">
    <location>
        <begin position="38"/>
        <end position="58"/>
    </location>
</feature>
<protein>
    <submittedName>
        <fullName evidence="2">Uncharacterized protein</fullName>
    </submittedName>
</protein>
<reference evidence="2" key="1">
    <citation type="submission" date="2020-07" db="EMBL/GenBank/DDBJ databases">
        <authorList>
            <person name="Lin J."/>
        </authorList>
    </citation>
    <scope>NUCLEOTIDE SEQUENCE</scope>
</reference>
<organism evidence="2">
    <name type="scientific">Ananas comosus var. bracteatus</name>
    <name type="common">red pineapple</name>
    <dbReference type="NCBI Taxonomy" id="296719"/>
    <lineage>
        <taxon>Eukaryota</taxon>
        <taxon>Viridiplantae</taxon>
        <taxon>Streptophyta</taxon>
        <taxon>Embryophyta</taxon>
        <taxon>Tracheophyta</taxon>
        <taxon>Spermatophyta</taxon>
        <taxon>Magnoliopsida</taxon>
        <taxon>Liliopsida</taxon>
        <taxon>Poales</taxon>
        <taxon>Bromeliaceae</taxon>
        <taxon>Bromelioideae</taxon>
        <taxon>Ananas</taxon>
    </lineage>
</organism>
<dbReference type="InterPro" id="IPR004252">
    <property type="entry name" value="Probable_transposase_24"/>
</dbReference>
<accession>A0A6V7QIB4</accession>
<name>A0A6V7QIB4_ANACO</name>
<gene>
    <name evidence="2" type="ORF">CB5_LOCUS25786</name>
</gene>
<dbReference type="EMBL" id="LR862136">
    <property type="protein sequence ID" value="CAD1842575.1"/>
    <property type="molecule type" value="Genomic_DNA"/>
</dbReference>
<proteinExistence type="predicted"/>
<evidence type="ECO:0000313" key="2">
    <source>
        <dbReference type="EMBL" id="CAD1842575.1"/>
    </source>
</evidence>